<gene>
    <name evidence="1" type="ORF">LTR37_001905</name>
</gene>
<protein>
    <submittedName>
        <fullName evidence="1">Uncharacterized protein</fullName>
    </submittedName>
</protein>
<accession>A0ACC3NU16</accession>
<proteinExistence type="predicted"/>
<keyword evidence="2" id="KW-1185">Reference proteome</keyword>
<dbReference type="EMBL" id="JAUTXU010000010">
    <property type="protein sequence ID" value="KAK3723182.1"/>
    <property type="molecule type" value="Genomic_DNA"/>
</dbReference>
<reference evidence="1" key="1">
    <citation type="submission" date="2023-07" db="EMBL/GenBank/DDBJ databases">
        <title>Black Yeasts Isolated from many extreme environments.</title>
        <authorList>
            <person name="Coleine C."/>
            <person name="Stajich J.E."/>
            <person name="Selbmann L."/>
        </authorList>
    </citation>
    <scope>NUCLEOTIDE SEQUENCE</scope>
    <source>
        <strain evidence="1">CCFEE 5714</strain>
    </source>
</reference>
<organism evidence="1 2">
    <name type="scientific">Vermiconidia calcicola</name>
    <dbReference type="NCBI Taxonomy" id="1690605"/>
    <lineage>
        <taxon>Eukaryota</taxon>
        <taxon>Fungi</taxon>
        <taxon>Dikarya</taxon>
        <taxon>Ascomycota</taxon>
        <taxon>Pezizomycotina</taxon>
        <taxon>Dothideomycetes</taxon>
        <taxon>Dothideomycetidae</taxon>
        <taxon>Mycosphaerellales</taxon>
        <taxon>Extremaceae</taxon>
        <taxon>Vermiconidia</taxon>
    </lineage>
</organism>
<name>A0ACC3NU16_9PEZI</name>
<sequence length="200" mass="22894">MKRSANDIDGVAQPADLKRIKIHASDKPTEPRESSLLKLPAELRTSVYEWCLVEDIIPVTDQLKQPPLLHTCRQIRREALDMWYLSNTFKIDRFDCDATLLAKLYQHMNTLGQKIANHPIGSLSCQGINWANLEKWCYNVWDRKCFSIDVEEVNDDEDDGVIDAAMKIAKTSRGLPWTDCKAMLTLLRRVAGHADAEWLL</sequence>
<evidence type="ECO:0000313" key="2">
    <source>
        <dbReference type="Proteomes" id="UP001281147"/>
    </source>
</evidence>
<comment type="caution">
    <text evidence="1">The sequence shown here is derived from an EMBL/GenBank/DDBJ whole genome shotgun (WGS) entry which is preliminary data.</text>
</comment>
<evidence type="ECO:0000313" key="1">
    <source>
        <dbReference type="EMBL" id="KAK3723182.1"/>
    </source>
</evidence>
<dbReference type="Proteomes" id="UP001281147">
    <property type="component" value="Unassembled WGS sequence"/>
</dbReference>